<dbReference type="EMBL" id="CP062008">
    <property type="protein sequence ID" value="QPG70031.1"/>
    <property type="molecule type" value="Genomic_DNA"/>
</dbReference>
<protein>
    <submittedName>
        <fullName evidence="2">DUF4406 domain-containing protein</fullName>
    </submittedName>
</protein>
<name>A0A8H2PEB5_MYCMU</name>
<sequence>MTATEGRFAPADEDLELPEPLGECPEVPCRRVIVYIAGPMTGLPDFNYPAFHAKAAELRAQGYEVRSPAEQTTGTTDRPWEFYMRLALRLLLDADQIHMLPGWSNSSGACLEYHIANRLGMRVSGADA</sequence>
<gene>
    <name evidence="1" type="ORF">C1S78_003110</name>
    <name evidence="2" type="ORF">C1S78_03125</name>
</gene>
<dbReference type="EMBL" id="POTL01000001">
    <property type="protein sequence ID" value="TLH51480.1"/>
    <property type="molecule type" value="Genomic_DNA"/>
</dbReference>
<evidence type="ECO:0000313" key="3">
    <source>
        <dbReference type="Proteomes" id="UP000309231"/>
    </source>
</evidence>
<dbReference type="AlphaFoldDB" id="A0A8H2PEB5"/>
<evidence type="ECO:0000313" key="1">
    <source>
        <dbReference type="EMBL" id="QPG70031.1"/>
    </source>
</evidence>
<dbReference type="Proteomes" id="UP000309231">
    <property type="component" value="Chromosome"/>
</dbReference>
<dbReference type="GeneID" id="76723874"/>
<accession>A0A8H2PEB5</accession>
<reference evidence="1 3" key="2">
    <citation type="journal article" date="2019" name="BMC Evol. Biol.">
        <title>Comparative genomics of Mycobacterium mucogenicum and Mycobacterium neoaurum clade members emphasizing tRNA and non-coding RNA.</title>
        <authorList>
            <person name="Behra P.R.K."/>
            <person name="Pettersson B.M.F."/>
            <person name="Das S."/>
            <person name="Dasgupta S."/>
            <person name="Kirsebom L.A."/>
        </authorList>
    </citation>
    <scope>NUCLEOTIDE SEQUENCE [LARGE SCALE GENOMIC DNA]</scope>
    <source>
        <strain evidence="1 3">DSM 44124</strain>
    </source>
</reference>
<evidence type="ECO:0000313" key="2">
    <source>
        <dbReference type="EMBL" id="TLH51480.1"/>
    </source>
</evidence>
<organism evidence="2">
    <name type="scientific">Mycolicibacterium mucogenicum DSM 44124</name>
    <dbReference type="NCBI Taxonomy" id="1226753"/>
    <lineage>
        <taxon>Bacteria</taxon>
        <taxon>Bacillati</taxon>
        <taxon>Actinomycetota</taxon>
        <taxon>Actinomycetes</taxon>
        <taxon>Mycobacteriales</taxon>
        <taxon>Mycobacteriaceae</taxon>
        <taxon>Mycolicibacterium</taxon>
    </lineage>
</organism>
<dbReference type="RefSeq" id="WP_082371097.1">
    <property type="nucleotide sequence ID" value="NZ_ANBS01000001.1"/>
</dbReference>
<dbReference type="Pfam" id="PF14359">
    <property type="entry name" value="DUF4406"/>
    <property type="match status" value="1"/>
</dbReference>
<reference evidence="2" key="1">
    <citation type="submission" date="2018-01" db="EMBL/GenBank/DDBJ databases">
        <title>Comparative genomics of Mycobacterium mucogenicum and Mycobacterium neoaurum clade members emphasizing tRNA and non-coding RNA.</title>
        <authorList>
            <person name="Behra P.R.K."/>
            <person name="Pettersson B.M.F."/>
            <person name="Das S."/>
            <person name="Dasgupta S."/>
            <person name="Kirsebom L.A."/>
        </authorList>
    </citation>
    <scope>NUCLEOTIDE SEQUENCE</scope>
    <source>
        <strain evidence="2">DSM 44124</strain>
    </source>
</reference>
<dbReference type="SUPFAM" id="SSF52309">
    <property type="entry name" value="N-(deoxy)ribosyltransferase-like"/>
    <property type="match status" value="1"/>
</dbReference>
<reference evidence="1 3" key="3">
    <citation type="journal article" date="2019" name="Sci. Rep.">
        <title>Insight into the biology of Mycobacterium mucogenicum and Mycobacterium neoaurum clade members.</title>
        <authorList>
            <person name="Behra P.R.K."/>
            <person name="Pettersson B.M.F."/>
            <person name="Ramesh M."/>
            <person name="Dasgupta S."/>
            <person name="Kirsebom L.A."/>
        </authorList>
    </citation>
    <scope>NUCLEOTIDE SEQUENCE [LARGE SCALE GENOMIC DNA]</scope>
    <source>
        <strain evidence="1 3">DSM 44124</strain>
    </source>
</reference>
<dbReference type="Gene3D" id="3.40.50.10400">
    <property type="entry name" value="Hypothetical protein PA1492"/>
    <property type="match status" value="1"/>
</dbReference>
<dbReference type="InterPro" id="IPR025518">
    <property type="entry name" value="DUF4406"/>
</dbReference>
<keyword evidence="3" id="KW-1185">Reference proteome</keyword>
<proteinExistence type="predicted"/>
<dbReference type="KEGG" id="mmuc:C1S78_003110"/>